<protein>
    <submittedName>
        <fullName evidence="2">Uncharacterized protein</fullName>
    </submittedName>
</protein>
<comment type="caution">
    <text evidence="2">The sequence shown here is derived from an EMBL/GenBank/DDBJ whole genome shotgun (WGS) entry which is preliminary data.</text>
</comment>
<feature type="compositionally biased region" description="Basic and acidic residues" evidence="1">
    <location>
        <begin position="27"/>
        <end position="40"/>
    </location>
</feature>
<evidence type="ECO:0000313" key="3">
    <source>
        <dbReference type="Proteomes" id="UP000326757"/>
    </source>
</evidence>
<accession>A0A5N6KI71</accession>
<feature type="region of interest" description="Disordered" evidence="1">
    <location>
        <begin position="16"/>
        <end position="47"/>
    </location>
</feature>
<gene>
    <name evidence="2" type="ORF">EYC80_004741</name>
</gene>
<organism evidence="2 3">
    <name type="scientific">Monilinia laxa</name>
    <name type="common">Brown rot fungus</name>
    <name type="synonym">Sclerotinia laxa</name>
    <dbReference type="NCBI Taxonomy" id="61186"/>
    <lineage>
        <taxon>Eukaryota</taxon>
        <taxon>Fungi</taxon>
        <taxon>Dikarya</taxon>
        <taxon>Ascomycota</taxon>
        <taxon>Pezizomycotina</taxon>
        <taxon>Leotiomycetes</taxon>
        <taxon>Helotiales</taxon>
        <taxon>Sclerotiniaceae</taxon>
        <taxon>Monilinia</taxon>
    </lineage>
</organism>
<dbReference type="AlphaFoldDB" id="A0A5N6KI71"/>
<dbReference type="Proteomes" id="UP000326757">
    <property type="component" value="Unassembled WGS sequence"/>
</dbReference>
<evidence type="ECO:0000313" key="2">
    <source>
        <dbReference type="EMBL" id="KAB8303301.1"/>
    </source>
</evidence>
<dbReference type="EMBL" id="VIGI01000002">
    <property type="protein sequence ID" value="KAB8303301.1"/>
    <property type="molecule type" value="Genomic_DNA"/>
</dbReference>
<keyword evidence="3" id="KW-1185">Reference proteome</keyword>
<evidence type="ECO:0000256" key="1">
    <source>
        <dbReference type="SAM" id="MobiDB-lite"/>
    </source>
</evidence>
<reference evidence="2 3" key="1">
    <citation type="submission" date="2019-06" db="EMBL/GenBank/DDBJ databases">
        <title>Genome Sequence of the Brown Rot Fungal Pathogen Monilinia laxa.</title>
        <authorList>
            <person name="De Miccolis Angelini R.M."/>
            <person name="Landi L."/>
            <person name="Abate D."/>
            <person name="Pollastro S."/>
            <person name="Romanazzi G."/>
            <person name="Faretra F."/>
        </authorList>
    </citation>
    <scope>NUCLEOTIDE SEQUENCE [LARGE SCALE GENOMIC DNA]</scope>
    <source>
        <strain evidence="2 3">Mlax316</strain>
    </source>
</reference>
<proteinExistence type="predicted"/>
<sequence length="73" mass="8040">MFINLSTFAASAAGRRVLSSKQARNPTGRDVKTLKLETKGRSGPGISKDIRRLTTQMAQCYATPTLASNWRQQ</sequence>
<name>A0A5N6KI71_MONLA</name>